<evidence type="ECO:0000313" key="1">
    <source>
        <dbReference type="EMBL" id="XBP91306.1"/>
    </source>
</evidence>
<dbReference type="RefSeq" id="WP_350930849.1">
    <property type="nucleotide sequence ID" value="NZ_CP157762.1"/>
</dbReference>
<reference evidence="2" key="2">
    <citation type="submission" date="2024-06" db="EMBL/GenBank/DDBJ databases">
        <title>Micromonospora mangrovi CCTCC AA 2012012 genome sequences.</title>
        <authorList>
            <person name="Gao J."/>
        </authorList>
    </citation>
    <scope>NUCLEOTIDE SEQUENCE</scope>
    <source>
        <strain evidence="2">CCTCC AA 2012012</strain>
    </source>
</reference>
<evidence type="ECO:0000313" key="2">
    <source>
        <dbReference type="EMBL" id="XCH72004.1"/>
    </source>
</evidence>
<dbReference type="EMBL" id="CP159342">
    <property type="protein sequence ID" value="XCH72004.1"/>
    <property type="molecule type" value="Genomic_DNA"/>
</dbReference>
<protein>
    <submittedName>
        <fullName evidence="1">Uncharacterized protein</fullName>
    </submittedName>
</protein>
<accession>A0AAU7M3Q9</accession>
<gene>
    <name evidence="2" type="ORF">ABUL08_16765</name>
    <name evidence="1" type="ORF">VK199_16700</name>
</gene>
<organism evidence="1">
    <name type="scientific">Micromonospora sp. CCTCC AA 2012012</name>
    <dbReference type="NCBI Taxonomy" id="3111921"/>
    <lineage>
        <taxon>Bacteria</taxon>
        <taxon>Bacillati</taxon>
        <taxon>Actinomycetota</taxon>
        <taxon>Actinomycetes</taxon>
        <taxon>Micromonosporales</taxon>
        <taxon>Micromonosporaceae</taxon>
        <taxon>Micromonospora</taxon>
    </lineage>
</organism>
<proteinExistence type="predicted"/>
<dbReference type="EMBL" id="CP157762">
    <property type="protein sequence ID" value="XBP91306.1"/>
    <property type="molecule type" value="Genomic_DNA"/>
</dbReference>
<reference evidence="1" key="1">
    <citation type="submission" date="2024-01" db="EMBL/GenBank/DDBJ databases">
        <title>The genome sequence of Micromonospora mangrovi CCTCC AA 2012012.</title>
        <authorList>
            <person name="Gao J."/>
        </authorList>
    </citation>
    <scope>NUCLEOTIDE SEQUENCE</scope>
    <source>
        <strain evidence="1">CCTCC AA 2012012</strain>
    </source>
</reference>
<name>A0AAU7M3Q9_9ACTN</name>
<dbReference type="AlphaFoldDB" id="A0AAU7M3Q9"/>
<sequence>MTLRRVLAARRGSWCCGGSSGGGARGAVVAERREVVGTARGRADRVVGTPPLGR</sequence>